<proteinExistence type="predicted"/>
<reference evidence="2 3" key="1">
    <citation type="submission" date="2023-07" db="EMBL/GenBank/DDBJ databases">
        <title>Sorghum-associated microbial communities from plants grown in Nebraska, USA.</title>
        <authorList>
            <person name="Schachtman D."/>
        </authorList>
    </citation>
    <scope>NUCLEOTIDE SEQUENCE [LARGE SCALE GENOMIC DNA]</scope>
    <source>
        <strain evidence="2 3">BE332</strain>
    </source>
</reference>
<keyword evidence="3" id="KW-1185">Reference proteome</keyword>
<dbReference type="PANTHER" id="PTHR30336">
    <property type="entry name" value="INNER MEMBRANE PROTEIN, PROBABLE PERMEASE"/>
    <property type="match status" value="1"/>
</dbReference>
<dbReference type="Proteomes" id="UP001239626">
    <property type="component" value="Unassembled WGS sequence"/>
</dbReference>
<dbReference type="RefSeq" id="WP_307494472.1">
    <property type="nucleotide sequence ID" value="NZ_JAUSVB010000006.1"/>
</dbReference>
<organism evidence="2 3">
    <name type="scientific">Cellulomonas humilata</name>
    <dbReference type="NCBI Taxonomy" id="144055"/>
    <lineage>
        <taxon>Bacteria</taxon>
        <taxon>Bacillati</taxon>
        <taxon>Actinomycetota</taxon>
        <taxon>Actinomycetes</taxon>
        <taxon>Micrococcales</taxon>
        <taxon>Cellulomonadaceae</taxon>
        <taxon>Cellulomonas</taxon>
    </lineage>
</organism>
<accession>A0ABU0EKH1</accession>
<sequence length="217" mass="23102">MSTRRRRATRIVGGVLLALVAVPVLWVQAVGQSEVRAADDVPVTPVALVLGAGLKPDGSPSVYLTRRLDAARELYERGAVDVVLVSGDNGTAQHDEPTAMLDWLVDHGVPADHVVRDHAGFDTHDSCVRAHDVFGVRDAVVVTQDYHVRRALFSCTAAGISVTGVGVSSVSVRPVQAVVWRAREVPASWRAAWDAVTGRSPVYDGPPETTVQDALGS</sequence>
<evidence type="ECO:0000313" key="2">
    <source>
        <dbReference type="EMBL" id="MDQ0375684.1"/>
    </source>
</evidence>
<comment type="caution">
    <text evidence="2">The sequence shown here is derived from an EMBL/GenBank/DDBJ whole genome shotgun (WGS) entry which is preliminary data.</text>
</comment>
<feature type="domain" description="DUF218" evidence="1">
    <location>
        <begin position="46"/>
        <end position="174"/>
    </location>
</feature>
<name>A0ABU0EKH1_9CELL</name>
<dbReference type="CDD" id="cd06259">
    <property type="entry name" value="YdcF-like"/>
    <property type="match status" value="1"/>
</dbReference>
<evidence type="ECO:0000259" key="1">
    <source>
        <dbReference type="Pfam" id="PF02698"/>
    </source>
</evidence>
<gene>
    <name evidence="2" type="ORF">J2X26_004022</name>
</gene>
<dbReference type="Pfam" id="PF02698">
    <property type="entry name" value="DUF218"/>
    <property type="match status" value="1"/>
</dbReference>
<evidence type="ECO:0000313" key="3">
    <source>
        <dbReference type="Proteomes" id="UP001239626"/>
    </source>
</evidence>
<dbReference type="EMBL" id="JAUSVB010000006">
    <property type="protein sequence ID" value="MDQ0375684.1"/>
    <property type="molecule type" value="Genomic_DNA"/>
</dbReference>
<dbReference type="InterPro" id="IPR003848">
    <property type="entry name" value="DUF218"/>
</dbReference>
<dbReference type="PANTHER" id="PTHR30336:SF6">
    <property type="entry name" value="INTEGRAL MEMBRANE PROTEIN"/>
    <property type="match status" value="1"/>
</dbReference>
<protein>
    <submittedName>
        <fullName evidence="2">Vancomycin permeability regulator SanA</fullName>
    </submittedName>
</protein>
<dbReference type="InterPro" id="IPR051599">
    <property type="entry name" value="Cell_Envelope_Assoc"/>
</dbReference>